<accession>A0AAD3CX15</accession>
<proteinExistence type="predicted"/>
<dbReference type="Proteomes" id="UP001054902">
    <property type="component" value="Unassembled WGS sequence"/>
</dbReference>
<feature type="domain" description="DUF4954" evidence="2">
    <location>
        <begin position="62"/>
        <end position="499"/>
    </location>
</feature>
<comment type="caution">
    <text evidence="3">The sequence shown here is derived from an EMBL/GenBank/DDBJ whole genome shotgun (WGS) entry which is preliminary data.</text>
</comment>
<reference evidence="3 4" key="1">
    <citation type="journal article" date="2021" name="Sci. Rep.">
        <title>The genome of the diatom Chaetoceros tenuissimus carries an ancient integrated fragment of an extant virus.</title>
        <authorList>
            <person name="Hongo Y."/>
            <person name="Kimura K."/>
            <person name="Takaki Y."/>
            <person name="Yoshida Y."/>
            <person name="Baba S."/>
            <person name="Kobayashi G."/>
            <person name="Nagasaki K."/>
            <person name="Hano T."/>
            <person name="Tomaru Y."/>
        </authorList>
    </citation>
    <scope>NUCLEOTIDE SEQUENCE [LARGE SCALE GENOMIC DNA]</scope>
    <source>
        <strain evidence="3 4">NIES-3715</strain>
    </source>
</reference>
<protein>
    <recommendedName>
        <fullName evidence="2">DUF4954 domain-containing protein</fullName>
    </recommendedName>
</protein>
<organism evidence="3 4">
    <name type="scientific">Chaetoceros tenuissimus</name>
    <dbReference type="NCBI Taxonomy" id="426638"/>
    <lineage>
        <taxon>Eukaryota</taxon>
        <taxon>Sar</taxon>
        <taxon>Stramenopiles</taxon>
        <taxon>Ochrophyta</taxon>
        <taxon>Bacillariophyta</taxon>
        <taxon>Coscinodiscophyceae</taxon>
        <taxon>Chaetocerotophycidae</taxon>
        <taxon>Chaetocerotales</taxon>
        <taxon>Chaetocerotaceae</taxon>
        <taxon>Chaetoceros</taxon>
    </lineage>
</organism>
<dbReference type="Pfam" id="PF16314">
    <property type="entry name" value="DUF4954"/>
    <property type="match status" value="1"/>
</dbReference>
<evidence type="ECO:0000313" key="4">
    <source>
        <dbReference type="Proteomes" id="UP001054902"/>
    </source>
</evidence>
<gene>
    <name evidence="3" type="ORF">CTEN210_10078</name>
</gene>
<dbReference type="InterPro" id="IPR032533">
    <property type="entry name" value="DUF4954"/>
</dbReference>
<feature type="region of interest" description="Disordered" evidence="1">
    <location>
        <begin position="650"/>
        <end position="670"/>
    </location>
</feature>
<keyword evidence="4" id="KW-1185">Reference proteome</keyword>
<evidence type="ECO:0000256" key="1">
    <source>
        <dbReference type="SAM" id="MobiDB-lite"/>
    </source>
</evidence>
<sequence>MSTPTSYLKPFEEALFERKVRADAIRSFFASASKLSGSNKTSSTVSSLISKDAQSIKYALTKVSSTHIEILERNLCSCDDWSAVFLLHQDDMVSDEVLCQAIKTKIRQCTFSGTVVLGLDLESTSQQKGALLKPGVQQNILISNTIIEPGAIVFNNTIVTNTYIGSNAKVINCGTIQCMSDYKDVMNIEIGPEAGGDRSVDVIPECTLVDICHRLSMTCSNTSKRNNLASIQWDKPTCLSSNIICGEIMHTKSIENVYVDVNASIVNCSSVKHAILLSESSIENAIANDVFLQWKASIVNNSNVSNTLLMECSEIGPNSVVAHTILGPDSHVSCGEVHCSIIGPNTNSHHQSLLISTLWPSGRGNVGYGSNIGSNHTGRIPDQEVASGEGVFWGLGCVIKMPVDVSKAYYSVIAAGVQLPPQSITMPFSLIMSGNHNNHAGMNEIVPGWLLAQSPYTILRSEEKFKSRRKAKRHDYYCGWKIIRPTTIEACMNARNNLVKVAESSSSATTFTIKDVSGIGSNYLSKRGLSLGINTYTEFIQRYALNGLLELLLSGADVEKVQELLSKSKLYHDELQTKSSQVSWPLLPWEEESHENDSKLLMHKLYILSKELLSILQATKENQIDSFAQVCSKCLKKLIEIEESHARQVLRSKQRDDKRGKATVPGYSSSHVKAEDDKVVQLAQKQAKHIISKSNEMILLLLDAQSKL</sequence>
<dbReference type="Gene3D" id="2.160.10.10">
    <property type="entry name" value="Hexapeptide repeat proteins"/>
    <property type="match status" value="1"/>
</dbReference>
<dbReference type="AlphaFoldDB" id="A0AAD3CX15"/>
<evidence type="ECO:0000313" key="3">
    <source>
        <dbReference type="EMBL" id="GFH53602.1"/>
    </source>
</evidence>
<dbReference type="EMBL" id="BLLK01000047">
    <property type="protein sequence ID" value="GFH53602.1"/>
    <property type="molecule type" value="Genomic_DNA"/>
</dbReference>
<evidence type="ECO:0000259" key="2">
    <source>
        <dbReference type="Pfam" id="PF16314"/>
    </source>
</evidence>
<name>A0AAD3CX15_9STRA</name>